<dbReference type="EMBL" id="FOAF01000005">
    <property type="protein sequence ID" value="SEL94179.1"/>
    <property type="molecule type" value="Genomic_DNA"/>
</dbReference>
<reference evidence="2" key="1">
    <citation type="submission" date="2016-10" db="EMBL/GenBank/DDBJ databases">
        <authorList>
            <person name="Varghese N."/>
            <person name="Submissions S."/>
        </authorList>
    </citation>
    <scope>NUCLEOTIDE SEQUENCE [LARGE SCALE GENOMIC DNA]</scope>
    <source>
        <strain evidence="2">DSM 18733</strain>
    </source>
</reference>
<keyword evidence="2" id="KW-1185">Reference proteome</keyword>
<dbReference type="RefSeq" id="WP_093327425.1">
    <property type="nucleotide sequence ID" value="NZ_FOAF01000005.1"/>
</dbReference>
<accession>A0A1H7UBJ3</accession>
<protein>
    <submittedName>
        <fullName evidence="1">Uncharacterized protein</fullName>
    </submittedName>
</protein>
<proteinExistence type="predicted"/>
<evidence type="ECO:0000313" key="2">
    <source>
        <dbReference type="Proteomes" id="UP000199421"/>
    </source>
</evidence>
<gene>
    <name evidence="1" type="ORF">SAMN05661044_03814</name>
</gene>
<evidence type="ECO:0000313" key="1">
    <source>
        <dbReference type="EMBL" id="SEL94179.1"/>
    </source>
</evidence>
<sequence length="144" mass="16592">MLEKKVVQYLSSLADHKRSEIKSLQFTIDAISENKIESAKYFGLDHILTRNSSPRVKGILKPVEVFDPESKLDHKISYALYNLGNGFKEDILEVLQQEQPKADARKLEQAVAVRLSYLLKNDFIDATKIRGRYEYALKTMEVMQ</sequence>
<name>A0A1H7UBJ3_OLID1</name>
<dbReference type="OrthoDB" id="796276at2"/>
<organism evidence="1 2">
    <name type="scientific">Olivibacter domesticus</name>
    <name type="common">Pseudosphingobacterium domesticum</name>
    <dbReference type="NCBI Taxonomy" id="407022"/>
    <lineage>
        <taxon>Bacteria</taxon>
        <taxon>Pseudomonadati</taxon>
        <taxon>Bacteroidota</taxon>
        <taxon>Sphingobacteriia</taxon>
        <taxon>Sphingobacteriales</taxon>
        <taxon>Sphingobacteriaceae</taxon>
        <taxon>Olivibacter</taxon>
    </lineage>
</organism>
<dbReference type="Proteomes" id="UP000199421">
    <property type="component" value="Unassembled WGS sequence"/>
</dbReference>
<dbReference type="AlphaFoldDB" id="A0A1H7UBJ3"/>